<keyword evidence="4" id="KW-0175">Coiled coil</keyword>
<feature type="region of interest" description="Disordered" evidence="5">
    <location>
        <begin position="1"/>
        <end position="145"/>
    </location>
</feature>
<protein>
    <submittedName>
        <fullName evidence="7">Sas10 C-terminal domain-containing protein</fullName>
    </submittedName>
</protein>
<dbReference type="PANTHER" id="PTHR13237">
    <property type="entry name" value="SOMETHING ABOUT SILENCING PROTEIN 10-RELATED"/>
    <property type="match status" value="1"/>
</dbReference>
<comment type="subcellular location">
    <subcellularLocation>
        <location evidence="1">Nucleus</location>
    </subcellularLocation>
</comment>
<feature type="compositionally biased region" description="Low complexity" evidence="5">
    <location>
        <begin position="448"/>
        <end position="467"/>
    </location>
</feature>
<feature type="compositionally biased region" description="Acidic residues" evidence="5">
    <location>
        <begin position="53"/>
        <end position="67"/>
    </location>
</feature>
<evidence type="ECO:0000256" key="2">
    <source>
        <dbReference type="ARBA" id="ARBA00010979"/>
    </source>
</evidence>
<evidence type="ECO:0000259" key="6">
    <source>
        <dbReference type="Pfam" id="PF09368"/>
    </source>
</evidence>
<feature type="compositionally biased region" description="Acidic residues" evidence="5">
    <location>
        <begin position="76"/>
        <end position="100"/>
    </location>
</feature>
<feature type="compositionally biased region" description="Basic and acidic residues" evidence="5">
    <location>
        <begin position="41"/>
        <end position="52"/>
    </location>
</feature>
<keyword evidence="8" id="KW-1185">Reference proteome</keyword>
<feature type="coiled-coil region" evidence="4">
    <location>
        <begin position="145"/>
        <end position="180"/>
    </location>
</feature>
<dbReference type="AlphaFoldDB" id="A0A8K0UWW1"/>
<evidence type="ECO:0000256" key="1">
    <source>
        <dbReference type="ARBA" id="ARBA00004123"/>
    </source>
</evidence>
<sequence>MARKHGKKPSSSRSGTRSFNKKESSMKRWETREDIPEDEIDRFHNSKDKILLEGEEQVSDEDEEEEVFALKGMPEDSSDEDEEGEEYEGEGGDYDEEMGDAEPVPGPSKTKKTKGKKGKQSSPASDASESESEEEGWGKKKSDYYASNATQIDSEDEEANELEEQEAKRLQAKAREVLTEDDFGLVDITEIVVKEQDDILEESTAPSIQTLPQDKQSLLRHLEKTNAEALALARDWDDVAYTLTETQAKMDAYVFKLDFNLVLEEEDSEVLSSGMAHLHYQALQTYATTLAFYLYLRASEKYAARPELLRAHPIMSRLLTLKQSIATLEELGFSLSDEEDDYDEEEDARSIWAMDELKNMDSDELRQLLIEAGEPEPPTSEKQKKKPKENGIFVNGDQDEGEDKKKKKSRKEKEKDVVTVFSTPDEPPKKKRKTAATPTLPVFDLVEPTFPSRPSRSNSSKLSTSPTDVADPYGELTSLADADVQDKASRKRSLRFHTSKIESSSARREKARSGAYGGDDDIPWRDRKKEKKVPEAKRGLGGDDLDDLPAEVEEDDTGKKGKRRREEDEDSGSAESDGEGYYELVKRKSKEKKEKKKAEYEALAEAERIVPDEDSASGPRSLTRAILSNKGLTPHRSKSVRNPRVKKRQKFEKAKKKVSSQKAVYKDGLASTKGRYEGEKSGVTKVIKSVKL</sequence>
<keyword evidence="3" id="KW-0539">Nucleus</keyword>
<evidence type="ECO:0000313" key="7">
    <source>
        <dbReference type="EMBL" id="KAH8104786.1"/>
    </source>
</evidence>
<evidence type="ECO:0000256" key="3">
    <source>
        <dbReference type="ARBA" id="ARBA00023242"/>
    </source>
</evidence>
<feature type="compositionally biased region" description="Basic residues" evidence="5">
    <location>
        <begin position="109"/>
        <end position="119"/>
    </location>
</feature>
<dbReference type="EMBL" id="JAEVFJ010000005">
    <property type="protein sequence ID" value="KAH8104786.1"/>
    <property type="molecule type" value="Genomic_DNA"/>
</dbReference>
<dbReference type="InterPro" id="IPR018972">
    <property type="entry name" value="Sas10_C_dom"/>
</dbReference>
<feature type="compositionally biased region" description="Acidic residues" evidence="5">
    <location>
        <begin position="543"/>
        <end position="556"/>
    </location>
</feature>
<comment type="caution">
    <text evidence="7">The sequence shown here is derived from an EMBL/GenBank/DDBJ whole genome shotgun (WGS) entry which is preliminary data.</text>
</comment>
<dbReference type="GO" id="GO:0000462">
    <property type="term" value="P:maturation of SSU-rRNA from tricistronic rRNA transcript (SSU-rRNA, 5.8S rRNA, LSU-rRNA)"/>
    <property type="evidence" value="ECO:0007669"/>
    <property type="project" value="TreeGrafter"/>
</dbReference>
<feature type="region of interest" description="Disordered" evidence="5">
    <location>
        <begin position="372"/>
        <end position="663"/>
    </location>
</feature>
<evidence type="ECO:0000256" key="5">
    <source>
        <dbReference type="SAM" id="MobiDB-lite"/>
    </source>
</evidence>
<feature type="compositionally biased region" description="Acidic residues" evidence="5">
    <location>
        <begin position="567"/>
        <end position="580"/>
    </location>
</feature>
<proteinExistence type="inferred from homology"/>
<dbReference type="PANTHER" id="PTHR13237:SF8">
    <property type="entry name" value="SOMETHING ABOUT SILENCING PROTEIN 10"/>
    <property type="match status" value="1"/>
</dbReference>
<evidence type="ECO:0000313" key="8">
    <source>
        <dbReference type="Proteomes" id="UP000813824"/>
    </source>
</evidence>
<evidence type="ECO:0000256" key="4">
    <source>
        <dbReference type="SAM" id="Coils"/>
    </source>
</evidence>
<reference evidence="7" key="1">
    <citation type="journal article" date="2021" name="New Phytol.">
        <title>Evolutionary innovations through gain and loss of genes in the ectomycorrhizal Boletales.</title>
        <authorList>
            <person name="Wu G."/>
            <person name="Miyauchi S."/>
            <person name="Morin E."/>
            <person name="Kuo A."/>
            <person name="Drula E."/>
            <person name="Varga T."/>
            <person name="Kohler A."/>
            <person name="Feng B."/>
            <person name="Cao Y."/>
            <person name="Lipzen A."/>
            <person name="Daum C."/>
            <person name="Hundley H."/>
            <person name="Pangilinan J."/>
            <person name="Johnson J."/>
            <person name="Barry K."/>
            <person name="LaButti K."/>
            <person name="Ng V."/>
            <person name="Ahrendt S."/>
            <person name="Min B."/>
            <person name="Choi I.G."/>
            <person name="Park H."/>
            <person name="Plett J.M."/>
            <person name="Magnuson J."/>
            <person name="Spatafora J.W."/>
            <person name="Nagy L.G."/>
            <person name="Henrissat B."/>
            <person name="Grigoriev I.V."/>
            <person name="Yang Z.L."/>
            <person name="Xu J."/>
            <person name="Martin F.M."/>
        </authorList>
    </citation>
    <scope>NUCLEOTIDE SEQUENCE</scope>
    <source>
        <strain evidence="7">KKN 215</strain>
    </source>
</reference>
<accession>A0A8K0UWW1</accession>
<comment type="similarity">
    <text evidence="2">Belongs to the SAS10 family.</text>
</comment>
<dbReference type="Proteomes" id="UP000813824">
    <property type="component" value="Unassembled WGS sequence"/>
</dbReference>
<feature type="compositionally biased region" description="Basic residues" evidence="5">
    <location>
        <begin position="1"/>
        <end position="10"/>
    </location>
</feature>
<feature type="compositionally biased region" description="Basic and acidic residues" evidence="5">
    <location>
        <begin position="20"/>
        <end position="34"/>
    </location>
</feature>
<feature type="compositionally biased region" description="Basic and acidic residues" evidence="5">
    <location>
        <begin position="522"/>
        <end position="541"/>
    </location>
</feature>
<dbReference type="OrthoDB" id="1924577at2759"/>
<name>A0A8K0UWW1_9AGAR</name>
<dbReference type="GO" id="GO:0032040">
    <property type="term" value="C:small-subunit processome"/>
    <property type="evidence" value="ECO:0007669"/>
    <property type="project" value="TreeGrafter"/>
</dbReference>
<feature type="domain" description="Sas10 C-terminal" evidence="6">
    <location>
        <begin position="617"/>
        <end position="692"/>
    </location>
</feature>
<gene>
    <name evidence="7" type="ORF">BXZ70DRAFT_1005292</name>
</gene>
<dbReference type="Pfam" id="PF09368">
    <property type="entry name" value="Sas10"/>
    <property type="match status" value="1"/>
</dbReference>
<feature type="compositionally biased region" description="Basic and acidic residues" evidence="5">
    <location>
        <begin position="596"/>
        <end position="611"/>
    </location>
</feature>
<feature type="compositionally biased region" description="Basic residues" evidence="5">
    <location>
        <begin position="489"/>
        <end position="498"/>
    </location>
</feature>
<feature type="compositionally biased region" description="Basic residues" evidence="5">
    <location>
        <begin position="633"/>
        <end position="659"/>
    </location>
</feature>
<organism evidence="7 8">
    <name type="scientific">Cristinia sonorae</name>
    <dbReference type="NCBI Taxonomy" id="1940300"/>
    <lineage>
        <taxon>Eukaryota</taxon>
        <taxon>Fungi</taxon>
        <taxon>Dikarya</taxon>
        <taxon>Basidiomycota</taxon>
        <taxon>Agaricomycotina</taxon>
        <taxon>Agaricomycetes</taxon>
        <taxon>Agaricomycetidae</taxon>
        <taxon>Agaricales</taxon>
        <taxon>Pleurotineae</taxon>
        <taxon>Stephanosporaceae</taxon>
        <taxon>Cristinia</taxon>
    </lineage>
</organism>